<dbReference type="CDD" id="cd07993">
    <property type="entry name" value="LPLAT_DHAPAT-like"/>
    <property type="match status" value="1"/>
</dbReference>
<dbReference type="InterPro" id="IPR002123">
    <property type="entry name" value="Plipid/glycerol_acylTrfase"/>
</dbReference>
<evidence type="ECO:0000259" key="15">
    <source>
        <dbReference type="SMART" id="SM00563"/>
    </source>
</evidence>
<comment type="pathway">
    <text evidence="3">Lipid metabolism.</text>
</comment>
<evidence type="ECO:0000256" key="2">
    <source>
        <dbReference type="ARBA" id="ARBA00004765"/>
    </source>
</evidence>
<evidence type="ECO:0000256" key="6">
    <source>
        <dbReference type="ARBA" id="ARBA00013432"/>
    </source>
</evidence>
<dbReference type="AlphaFoldDB" id="A0A451DCB9"/>
<name>A0A451DCB9_9GAMM</name>
<evidence type="ECO:0000313" key="17">
    <source>
        <dbReference type="Proteomes" id="UP000294418"/>
    </source>
</evidence>
<sequence length="814" mass="94036">MFIGGRSGHFFFNKLIQIFVHSQIFPNNVISTLDIDITRPMMYLLLDHSKIDLFTLREQCLQIDLPDPLEPLDIFGHTFPHYMYLQDFITTCAARVVKLSSLKILNDIVVLHDCYSELDIQVVPVSIIFGRFPGRERHTTSRTKRYLELFGFYKFFSVCFWGRDSVIRFLPKISIRDIIIKHGYNSDIINKLIRVAHIYFIRERVVTVGPHLLARRDLLEKLLKSKVIIHVIREEANKKHISPKIVQKNILFLIKEISANFSCIAIYFTDYLMSWVWRKLYQGIKIRGSQSVLQLSQSGHTIVYVPCHRSHMDYLLLSYILYHQGLFLPHIAAGINLNFWPVGMIFRYLGAFFIRREFRCNKLYSMVFREYLGELLQRGHSVEYFIEGGRSRSGYLRSPKTGMLLVTLQSMLRAGHRPISLVPIYIGYEHIIEVSAYTNELRGATKKKEGCISMVRGLGRLRNFGQSYINFGKPLSLVNYLDQRIPEWRECINQNSLQHPFWLTPVAHNIAQEIMIRINNAAAANAINLSVTAVLASQEHSLSRQQLTKQLECYLDLLHNVPYSPDATIPDMSAQELIEHALRMKKLTLQKDSLGQAVILPRESVRLLSYYRNNIYHMLVIPSLIATIIIKHKKVNRIELCRQVSILYPMLKNELFLRWQLDELPDVLDLLVSELVRQELVREDQGVINVREGGSDQLTLLAAGICDILQLYTIIFSILMHYPNITRKCLVKKSSIIVQILSVLCCMRALDFCDQSLLTSIICAIYDAGYIKDSIGSNDIQEMHTQNICIVLFDLVSQDVRMAIESAVRRDAHL</sequence>
<keyword evidence="11 14" id="KW-1208">Phospholipid metabolism</keyword>
<gene>
    <name evidence="14 16" type="primary">plsB</name>
    <name evidence="16" type="ORF">ERCILAFE3058_181</name>
</gene>
<dbReference type="GO" id="GO:0006631">
    <property type="term" value="P:fatty acid metabolic process"/>
    <property type="evidence" value="ECO:0007669"/>
    <property type="project" value="TreeGrafter"/>
</dbReference>
<feature type="short sequence motif" description="HXXXXD motif" evidence="14">
    <location>
        <begin position="307"/>
        <end position="312"/>
    </location>
</feature>
<keyword evidence="14" id="KW-0444">Lipid biosynthesis</keyword>
<keyword evidence="7 14" id="KW-1003">Cell membrane</keyword>
<comment type="domain">
    <text evidence="14">The HXXXXD motif is essential for acyltransferase activity and may constitute the binding site for the phosphate moiety of the glycerol-3-phosphate.</text>
</comment>
<dbReference type="Pfam" id="PF01553">
    <property type="entry name" value="Acyltransferase"/>
    <property type="match status" value="1"/>
</dbReference>
<dbReference type="PANTHER" id="PTHR12563:SF17">
    <property type="entry name" value="DIHYDROXYACETONE PHOSPHATE ACYLTRANSFERASE"/>
    <property type="match status" value="1"/>
</dbReference>
<evidence type="ECO:0000256" key="4">
    <source>
        <dbReference type="ARBA" id="ARBA00007937"/>
    </source>
</evidence>
<evidence type="ECO:0000256" key="1">
    <source>
        <dbReference type="ARBA" id="ARBA00004413"/>
    </source>
</evidence>
<comment type="catalytic activity">
    <reaction evidence="13 14">
        <text>sn-glycerol 3-phosphate + an acyl-CoA = a 1-acyl-sn-glycero-3-phosphate + CoA</text>
        <dbReference type="Rhea" id="RHEA:15325"/>
        <dbReference type="ChEBI" id="CHEBI:57287"/>
        <dbReference type="ChEBI" id="CHEBI:57597"/>
        <dbReference type="ChEBI" id="CHEBI:57970"/>
        <dbReference type="ChEBI" id="CHEBI:58342"/>
        <dbReference type="EC" id="2.3.1.15"/>
    </reaction>
</comment>
<dbReference type="RefSeq" id="WP_157989610.1">
    <property type="nucleotide sequence ID" value="NZ_LR217720.1"/>
</dbReference>
<dbReference type="InterPro" id="IPR022284">
    <property type="entry name" value="GPAT/DHAPAT"/>
</dbReference>
<evidence type="ECO:0000256" key="7">
    <source>
        <dbReference type="ARBA" id="ARBA00022475"/>
    </source>
</evidence>
<dbReference type="OrthoDB" id="335193at2"/>
<keyword evidence="9 14" id="KW-0472">Membrane</keyword>
<evidence type="ECO:0000256" key="11">
    <source>
        <dbReference type="ARBA" id="ARBA00023264"/>
    </source>
</evidence>
<comment type="subcellular location">
    <subcellularLocation>
        <location evidence="1 14">Cell membrane</location>
        <topology evidence="1 14">Peripheral membrane protein</topology>
        <orientation evidence="1 14">Cytoplasmic side</orientation>
    </subcellularLocation>
</comment>
<accession>A0A451DCB9</accession>
<dbReference type="EMBL" id="LR217720">
    <property type="protein sequence ID" value="VFP84082.1"/>
    <property type="molecule type" value="Genomic_DNA"/>
</dbReference>
<keyword evidence="10 14" id="KW-0594">Phospholipid biosynthesis</keyword>
<dbReference type="PIRSF" id="PIRSF500064">
    <property type="entry name" value="GPAT"/>
    <property type="match status" value="1"/>
</dbReference>
<dbReference type="InterPro" id="IPR045520">
    <property type="entry name" value="GPAT/DHAPAT_C"/>
</dbReference>
<dbReference type="PIRSF" id="PIRSF000437">
    <property type="entry name" value="GPAT_DHAPAT"/>
    <property type="match status" value="1"/>
</dbReference>
<reference evidence="16 17" key="1">
    <citation type="submission" date="2019-02" db="EMBL/GenBank/DDBJ databases">
        <authorList>
            <person name="Manzano-Marin A."/>
            <person name="Manzano-Marin A."/>
        </authorList>
    </citation>
    <scope>NUCLEOTIDE SEQUENCE [LARGE SCALE GENOMIC DNA]</scope>
    <source>
        <strain evidence="16 17">ErCilaricifoliae</strain>
    </source>
</reference>
<dbReference type="InterPro" id="IPR041728">
    <property type="entry name" value="GPAT/DHAPAT_LPLAT"/>
</dbReference>
<feature type="domain" description="Phospholipid/glycerol acyltransferase" evidence="15">
    <location>
        <begin position="302"/>
        <end position="429"/>
    </location>
</feature>
<dbReference type="HAMAP" id="MF_00393">
    <property type="entry name" value="Glyc3P_acyltrans"/>
    <property type="match status" value="1"/>
</dbReference>
<evidence type="ECO:0000256" key="8">
    <source>
        <dbReference type="ARBA" id="ARBA00022679"/>
    </source>
</evidence>
<dbReference type="SMART" id="SM00563">
    <property type="entry name" value="PlsC"/>
    <property type="match status" value="1"/>
</dbReference>
<evidence type="ECO:0000256" key="5">
    <source>
        <dbReference type="ARBA" id="ARBA00013113"/>
    </source>
</evidence>
<dbReference type="GO" id="GO:0004366">
    <property type="term" value="F:glycerol-3-phosphate O-acyltransferase activity"/>
    <property type="evidence" value="ECO:0007669"/>
    <property type="project" value="UniProtKB-UniRule"/>
</dbReference>
<comment type="pathway">
    <text evidence="2 14">Phospholipid metabolism; CDP-diacylglycerol biosynthesis; CDP-diacylglycerol from sn-glycerol 3-phosphate: step 1/3.</text>
</comment>
<dbReference type="PANTHER" id="PTHR12563">
    <property type="entry name" value="GLYCEROL-3-PHOSPHATE ACYLTRANSFERASE"/>
    <property type="match status" value="1"/>
</dbReference>
<evidence type="ECO:0000256" key="9">
    <source>
        <dbReference type="ARBA" id="ARBA00023136"/>
    </source>
</evidence>
<keyword evidence="14" id="KW-0443">Lipid metabolism</keyword>
<dbReference type="GO" id="GO:0005886">
    <property type="term" value="C:plasma membrane"/>
    <property type="evidence" value="ECO:0007669"/>
    <property type="project" value="UniProtKB-SubCell"/>
</dbReference>
<keyword evidence="8 14" id="KW-0808">Transferase</keyword>
<proteinExistence type="inferred from homology"/>
<dbReference type="SUPFAM" id="SSF69593">
    <property type="entry name" value="Glycerol-3-phosphate (1)-acyltransferase"/>
    <property type="match status" value="1"/>
</dbReference>
<comment type="similarity">
    <text evidence="4 14">Belongs to the GPAT/DAPAT family.</text>
</comment>
<evidence type="ECO:0000256" key="12">
    <source>
        <dbReference type="ARBA" id="ARBA00023315"/>
    </source>
</evidence>
<evidence type="ECO:0000313" key="16">
    <source>
        <dbReference type="EMBL" id="VFP84082.1"/>
    </source>
</evidence>
<dbReference type="NCBIfam" id="NF003441">
    <property type="entry name" value="PRK04974.1"/>
    <property type="match status" value="1"/>
</dbReference>
<evidence type="ECO:0000256" key="13">
    <source>
        <dbReference type="ARBA" id="ARBA00048427"/>
    </source>
</evidence>
<protein>
    <recommendedName>
        <fullName evidence="6 14">Glycerol-3-phosphate acyltransferase</fullName>
        <shortName evidence="14">GPAT</shortName>
        <ecNumber evidence="5 14">2.3.1.15</ecNumber>
    </recommendedName>
</protein>
<keyword evidence="12 14" id="KW-0012">Acyltransferase</keyword>
<dbReference type="Proteomes" id="UP000294418">
    <property type="component" value="Chromosome"/>
</dbReference>
<dbReference type="NCBIfam" id="TIGR03703">
    <property type="entry name" value="plsB"/>
    <property type="match status" value="1"/>
</dbReference>
<dbReference type="GO" id="GO:0016024">
    <property type="term" value="P:CDP-diacylglycerol biosynthetic process"/>
    <property type="evidence" value="ECO:0007669"/>
    <property type="project" value="UniProtKB-UniRule"/>
</dbReference>
<dbReference type="UniPathway" id="UPA00557">
    <property type="reaction ID" value="UER00612"/>
</dbReference>
<evidence type="ECO:0000256" key="3">
    <source>
        <dbReference type="ARBA" id="ARBA00005189"/>
    </source>
</evidence>
<evidence type="ECO:0000256" key="10">
    <source>
        <dbReference type="ARBA" id="ARBA00023209"/>
    </source>
</evidence>
<dbReference type="InterPro" id="IPR028354">
    <property type="entry name" value="GPAT_PlsB"/>
</dbReference>
<dbReference type="Pfam" id="PF19277">
    <property type="entry name" value="GPAT_C"/>
    <property type="match status" value="1"/>
</dbReference>
<organism evidence="16 17">
    <name type="scientific">Candidatus Erwinia haradaeae</name>
    <dbReference type="NCBI Taxonomy" id="1922217"/>
    <lineage>
        <taxon>Bacteria</taxon>
        <taxon>Pseudomonadati</taxon>
        <taxon>Pseudomonadota</taxon>
        <taxon>Gammaproteobacteria</taxon>
        <taxon>Enterobacterales</taxon>
        <taxon>Erwiniaceae</taxon>
        <taxon>Erwinia</taxon>
    </lineage>
</organism>
<dbReference type="EC" id="2.3.1.15" evidence="5 14"/>
<evidence type="ECO:0000256" key="14">
    <source>
        <dbReference type="HAMAP-Rule" id="MF_00393"/>
    </source>
</evidence>